<dbReference type="PROSITE" id="PS50005">
    <property type="entry name" value="TPR"/>
    <property type="match status" value="1"/>
</dbReference>
<sequence length="415" mass="46137">MGHQGASLAPRDAFAVGCRSKSIGLLNQAASWFAKALAETPDHEKTSGNATYSVAKAMAYLGVIKYSMDEVSEGLSLMEKASELDPEDDEIVKLYLSHRHGRDIHRLKEFPTEPKMVHWLQLCQNTSRSPNSTVLLNGPAKWYHVCRYRKARAVPYKVYREEILSRSPHLSLLHQVASDAEADKLINVALTKVSTYYWQDGMVSLCLCLRKVVSFLPSPSLMLILRSTASLFTLQVITTVMNNVDIAATLSARLSEVTGLDTTERFPHHSSGEPFHVLNYGLAGTFLPHLDVNRNYKSTYLMTHSGERMASLILYLSDVISGGATAFNLLNITVIPRKGNALLLYNLRANGDREEDAEHTGCPVAVGAKWGFVLIPVAVASKGVWSWGNELRHPCGKRKMSSHLEVDKMSQRLRR</sequence>
<comment type="caution">
    <text evidence="9">The sequence shown here is derived from an EMBL/GenBank/DDBJ whole genome shotgun (WGS) entry which is preliminary data.</text>
</comment>
<dbReference type="PANTHER" id="PTHR10869">
    <property type="entry name" value="PROLYL 4-HYDROXYLASE ALPHA SUBUNIT"/>
    <property type="match status" value="1"/>
</dbReference>
<keyword evidence="7" id="KW-0802">TPR repeat</keyword>
<dbReference type="Gene3D" id="2.60.120.620">
    <property type="entry name" value="q2cbj1_9rhob like domain"/>
    <property type="match status" value="1"/>
</dbReference>
<evidence type="ECO:0000313" key="10">
    <source>
        <dbReference type="Proteomes" id="UP000245119"/>
    </source>
</evidence>
<accession>A0A2T7PDD9</accession>
<evidence type="ECO:0000259" key="8">
    <source>
        <dbReference type="SMART" id="SM00702"/>
    </source>
</evidence>
<dbReference type="AlphaFoldDB" id="A0A2T7PDD9"/>
<feature type="domain" description="Prolyl 4-hydroxylase alpha subunit" evidence="8">
    <location>
        <begin position="168"/>
        <end position="377"/>
    </location>
</feature>
<proteinExistence type="predicted"/>
<dbReference type="GO" id="GO:0004656">
    <property type="term" value="F:procollagen-proline 4-dioxygenase activity"/>
    <property type="evidence" value="ECO:0007669"/>
    <property type="project" value="TreeGrafter"/>
</dbReference>
<keyword evidence="2" id="KW-0479">Metal-binding</keyword>
<dbReference type="EMBL" id="PZQS01000004">
    <property type="protein sequence ID" value="PVD31433.1"/>
    <property type="molecule type" value="Genomic_DNA"/>
</dbReference>
<dbReference type="InterPro" id="IPR044862">
    <property type="entry name" value="Pro_4_hyd_alph_FE2OG_OXY"/>
</dbReference>
<comment type="cofactor">
    <cofactor evidence="1">
        <name>L-ascorbate</name>
        <dbReference type="ChEBI" id="CHEBI:38290"/>
    </cofactor>
</comment>
<keyword evidence="6" id="KW-0408">Iron</keyword>
<dbReference type="SMART" id="SM00702">
    <property type="entry name" value="P4Hc"/>
    <property type="match status" value="1"/>
</dbReference>
<gene>
    <name evidence="9" type="ORF">C0Q70_06845</name>
</gene>
<reference evidence="9 10" key="1">
    <citation type="submission" date="2018-04" db="EMBL/GenBank/DDBJ databases">
        <title>The genome of golden apple snail Pomacea canaliculata provides insight into stress tolerance and invasive adaptation.</title>
        <authorList>
            <person name="Liu C."/>
            <person name="Liu B."/>
            <person name="Ren Y."/>
            <person name="Zhang Y."/>
            <person name="Wang H."/>
            <person name="Li S."/>
            <person name="Jiang F."/>
            <person name="Yin L."/>
            <person name="Zhang G."/>
            <person name="Qian W."/>
            <person name="Fan W."/>
        </authorList>
    </citation>
    <scope>NUCLEOTIDE SEQUENCE [LARGE SCALE GENOMIC DNA]</scope>
    <source>
        <strain evidence="9">SZHN2017</strain>
        <tissue evidence="9">Muscle</tissue>
    </source>
</reference>
<keyword evidence="3" id="KW-0847">Vitamin C</keyword>
<evidence type="ECO:0000256" key="4">
    <source>
        <dbReference type="ARBA" id="ARBA00022964"/>
    </source>
</evidence>
<evidence type="ECO:0000256" key="2">
    <source>
        <dbReference type="ARBA" id="ARBA00022723"/>
    </source>
</evidence>
<name>A0A2T7PDD9_POMCA</name>
<evidence type="ECO:0000256" key="1">
    <source>
        <dbReference type="ARBA" id="ARBA00001961"/>
    </source>
</evidence>
<evidence type="ECO:0000256" key="6">
    <source>
        <dbReference type="ARBA" id="ARBA00023004"/>
    </source>
</evidence>
<protein>
    <recommendedName>
        <fullName evidence="8">Prolyl 4-hydroxylase alpha subunit domain-containing protein</fullName>
    </recommendedName>
</protein>
<dbReference type="GO" id="GO:0005783">
    <property type="term" value="C:endoplasmic reticulum"/>
    <property type="evidence" value="ECO:0007669"/>
    <property type="project" value="TreeGrafter"/>
</dbReference>
<dbReference type="SUPFAM" id="SSF48452">
    <property type="entry name" value="TPR-like"/>
    <property type="match status" value="1"/>
</dbReference>
<evidence type="ECO:0000256" key="5">
    <source>
        <dbReference type="ARBA" id="ARBA00023002"/>
    </source>
</evidence>
<evidence type="ECO:0000256" key="7">
    <source>
        <dbReference type="PROSITE-ProRule" id="PRU00339"/>
    </source>
</evidence>
<dbReference type="Proteomes" id="UP000245119">
    <property type="component" value="Linkage Group LG4"/>
</dbReference>
<dbReference type="InterPro" id="IPR011990">
    <property type="entry name" value="TPR-like_helical_dom_sf"/>
</dbReference>
<keyword evidence="10" id="KW-1185">Reference proteome</keyword>
<keyword evidence="4" id="KW-0223">Dioxygenase</keyword>
<keyword evidence="5" id="KW-0560">Oxidoreductase</keyword>
<organism evidence="9 10">
    <name type="scientific">Pomacea canaliculata</name>
    <name type="common">Golden apple snail</name>
    <dbReference type="NCBI Taxonomy" id="400727"/>
    <lineage>
        <taxon>Eukaryota</taxon>
        <taxon>Metazoa</taxon>
        <taxon>Spiralia</taxon>
        <taxon>Lophotrochozoa</taxon>
        <taxon>Mollusca</taxon>
        <taxon>Gastropoda</taxon>
        <taxon>Caenogastropoda</taxon>
        <taxon>Architaenioglossa</taxon>
        <taxon>Ampullarioidea</taxon>
        <taxon>Ampullariidae</taxon>
        <taxon>Pomacea</taxon>
    </lineage>
</organism>
<evidence type="ECO:0000313" key="9">
    <source>
        <dbReference type="EMBL" id="PVD31433.1"/>
    </source>
</evidence>
<dbReference type="Gene3D" id="1.25.40.10">
    <property type="entry name" value="Tetratricopeptide repeat domain"/>
    <property type="match status" value="1"/>
</dbReference>
<dbReference type="Pfam" id="PF13640">
    <property type="entry name" value="2OG-FeII_Oxy_3"/>
    <property type="match status" value="1"/>
</dbReference>
<dbReference type="PANTHER" id="PTHR10869:SF244">
    <property type="entry name" value="PROLYL 4-HYDROXYLASE SUBUNIT ALPHA-2"/>
    <property type="match status" value="1"/>
</dbReference>
<feature type="repeat" description="TPR" evidence="7">
    <location>
        <begin position="55"/>
        <end position="88"/>
    </location>
</feature>
<dbReference type="InterPro" id="IPR045054">
    <property type="entry name" value="P4HA-like"/>
</dbReference>
<dbReference type="GO" id="GO:0005506">
    <property type="term" value="F:iron ion binding"/>
    <property type="evidence" value="ECO:0007669"/>
    <property type="project" value="InterPro"/>
</dbReference>
<dbReference type="InterPro" id="IPR019734">
    <property type="entry name" value="TPR_rpt"/>
</dbReference>
<dbReference type="GO" id="GO:0031418">
    <property type="term" value="F:L-ascorbic acid binding"/>
    <property type="evidence" value="ECO:0007669"/>
    <property type="project" value="UniProtKB-KW"/>
</dbReference>
<dbReference type="OrthoDB" id="420380at2759"/>
<dbReference type="InterPro" id="IPR006620">
    <property type="entry name" value="Pro_4_hyd_alph"/>
</dbReference>
<evidence type="ECO:0000256" key="3">
    <source>
        <dbReference type="ARBA" id="ARBA00022896"/>
    </source>
</evidence>